<gene>
    <name evidence="2" type="ORF">RRH01S_16_00710</name>
</gene>
<dbReference type="Proteomes" id="UP000026941">
    <property type="component" value="Unassembled WGS sequence"/>
</dbReference>
<dbReference type="PANTHER" id="PTHR34849">
    <property type="entry name" value="SSL5025 PROTEIN"/>
    <property type="match status" value="1"/>
</dbReference>
<dbReference type="InterPro" id="IPR036388">
    <property type="entry name" value="WH-like_DNA-bd_sf"/>
</dbReference>
<organism evidence="2 3">
    <name type="scientific">Rhizobium rhizogenes NBRC 13257</name>
    <dbReference type="NCBI Taxonomy" id="1220581"/>
    <lineage>
        <taxon>Bacteria</taxon>
        <taxon>Pseudomonadati</taxon>
        <taxon>Pseudomonadota</taxon>
        <taxon>Alphaproteobacteria</taxon>
        <taxon>Hyphomicrobiales</taxon>
        <taxon>Rhizobiaceae</taxon>
        <taxon>Rhizobium/Agrobacterium group</taxon>
        <taxon>Rhizobium</taxon>
    </lineage>
</organism>
<reference evidence="2 3" key="1">
    <citation type="submission" date="2014-05" db="EMBL/GenBank/DDBJ databases">
        <title>Whole genome shotgun sequence of Rhizobium rhizogenes NBRC 13257.</title>
        <authorList>
            <person name="Katano-Makiyama Y."/>
            <person name="Hosoyama A."/>
            <person name="Hashimoto M."/>
            <person name="Hosoyama Y."/>
            <person name="Noguchi M."/>
            <person name="Tsuchikane K."/>
            <person name="Kimura A."/>
            <person name="Ohji S."/>
            <person name="Ichikawa N."/>
            <person name="Yamazoe A."/>
            <person name="Fujita N."/>
        </authorList>
    </citation>
    <scope>NUCLEOTIDE SEQUENCE [LARGE SCALE GENOMIC DNA]</scope>
    <source>
        <strain evidence="2 3">NBRC 13257</strain>
    </source>
</reference>
<evidence type="ECO:0000313" key="2">
    <source>
        <dbReference type="EMBL" id="GAJ96121.1"/>
    </source>
</evidence>
<dbReference type="Gene3D" id="1.10.10.10">
    <property type="entry name" value="Winged helix-like DNA-binding domain superfamily/Winged helix DNA-binding domain"/>
    <property type="match status" value="1"/>
</dbReference>
<dbReference type="SUPFAM" id="SSF46689">
    <property type="entry name" value="Homeodomain-like"/>
    <property type="match status" value="1"/>
</dbReference>
<dbReference type="InterPro" id="IPR007367">
    <property type="entry name" value="DUF433"/>
</dbReference>
<protein>
    <recommendedName>
        <fullName evidence="4">DUF433 domain-containing protein</fullName>
    </recommendedName>
</protein>
<name>A0AA87Q5V4_RHIRH</name>
<dbReference type="RefSeq" id="WP_042475805.1">
    <property type="nucleotide sequence ID" value="NZ_BAYX01000016.1"/>
</dbReference>
<dbReference type="InterPro" id="IPR009057">
    <property type="entry name" value="Homeodomain-like_sf"/>
</dbReference>
<dbReference type="Pfam" id="PF04255">
    <property type="entry name" value="DUF433"/>
    <property type="match status" value="1"/>
</dbReference>
<dbReference type="AlphaFoldDB" id="A0AA87Q5V4"/>
<feature type="region of interest" description="Disordered" evidence="1">
    <location>
        <begin position="192"/>
        <end position="220"/>
    </location>
</feature>
<comment type="caution">
    <text evidence="2">The sequence shown here is derived from an EMBL/GenBank/DDBJ whole genome shotgun (WGS) entry which is preliminary data.</text>
</comment>
<accession>A0AA87Q5V4</accession>
<evidence type="ECO:0000313" key="3">
    <source>
        <dbReference type="Proteomes" id="UP000026941"/>
    </source>
</evidence>
<evidence type="ECO:0008006" key="4">
    <source>
        <dbReference type="Google" id="ProtNLM"/>
    </source>
</evidence>
<evidence type="ECO:0000256" key="1">
    <source>
        <dbReference type="SAM" id="MobiDB-lite"/>
    </source>
</evidence>
<proteinExistence type="predicted"/>
<sequence>MESKVLRESNLLKTTEAAIVANVDVHHVNKLIDEGILPGELFVLNHARRVLLGGCVAINFYINTADILDASARRYAIRFLMPRLRDLWAFDIDGSSPEDWSVHRKFVTIDFGDVVADTRTRLDVLERAREAVTSDPEILGGTLVLKGTRVPVYGVAAMLLSGIPHEEILEDYPSLDKLKLELAAIYAKANPQRGRPSERMKVPAGSKLEAYKTFPRRKAG</sequence>
<dbReference type="PANTHER" id="PTHR34849:SF3">
    <property type="entry name" value="SSR2962 PROTEIN"/>
    <property type="match status" value="1"/>
</dbReference>
<dbReference type="EMBL" id="BAYX01000016">
    <property type="protein sequence ID" value="GAJ96121.1"/>
    <property type="molecule type" value="Genomic_DNA"/>
</dbReference>